<dbReference type="SUPFAM" id="SSF52091">
    <property type="entry name" value="SpoIIaa-like"/>
    <property type="match status" value="1"/>
</dbReference>
<dbReference type="Gene3D" id="3.30.750.24">
    <property type="entry name" value="STAS domain"/>
    <property type="match status" value="1"/>
</dbReference>
<dbReference type="PROSITE" id="PS50801">
    <property type="entry name" value="STAS"/>
    <property type="match status" value="1"/>
</dbReference>
<dbReference type="RefSeq" id="WP_341370662.1">
    <property type="nucleotide sequence ID" value="NZ_JBBPCO010000006.1"/>
</dbReference>
<dbReference type="Pfam" id="PF14361">
    <property type="entry name" value="RsbRD_N"/>
    <property type="match status" value="1"/>
</dbReference>
<reference evidence="3 4" key="1">
    <citation type="submission" date="2024-04" db="EMBL/GenBank/DDBJ databases">
        <authorList>
            <person name="Abashina T."/>
            <person name="Shaikin A."/>
        </authorList>
    </citation>
    <scope>NUCLEOTIDE SEQUENCE [LARGE SCALE GENOMIC DNA]</scope>
    <source>
        <strain evidence="3 4">AAFK</strain>
    </source>
</reference>
<feature type="domain" description="STAS" evidence="2">
    <location>
        <begin position="161"/>
        <end position="272"/>
    </location>
</feature>
<dbReference type="Proteomes" id="UP001446205">
    <property type="component" value="Unassembled WGS sequence"/>
</dbReference>
<dbReference type="InterPro" id="IPR025751">
    <property type="entry name" value="RsbRD_N_dom"/>
</dbReference>
<dbReference type="InterPro" id="IPR036513">
    <property type="entry name" value="STAS_dom_sf"/>
</dbReference>
<proteinExistence type="predicted"/>
<evidence type="ECO:0000256" key="1">
    <source>
        <dbReference type="ARBA" id="ARBA00022553"/>
    </source>
</evidence>
<dbReference type="Pfam" id="PF01740">
    <property type="entry name" value="STAS"/>
    <property type="match status" value="1"/>
</dbReference>
<keyword evidence="1" id="KW-0597">Phosphoprotein</keyword>
<comment type="caution">
    <text evidence="3">The sequence shown here is derived from an EMBL/GenBank/DDBJ whole genome shotgun (WGS) entry which is preliminary data.</text>
</comment>
<sequence>MDRINGLLIDALKLRIGGITDIIEQQAARIFSDAPLLSAEEITDYSLEFLELLIVLLQSRDALDEQQPAFKALRQFLASMALQIQSRGGEMEELVRYQQFIQSTLLEQIESDSQASFEDSRGMLMLLVKLFNELSLAVFQTYLTEKEGTIRAQQEELRQTSTPIVEIWDGVLTLPIIGSMDSARTMLVMDKLLRRIESDRARTIIIDVTGVQSVDSQVSHHLIQVVRAVRLMGAEAILTGIRADIARALASLNIDLGDVTTCATMAEGLKFAFRRLGLDMQGRVA</sequence>
<evidence type="ECO:0000313" key="3">
    <source>
        <dbReference type="EMBL" id="MEK8089608.1"/>
    </source>
</evidence>
<keyword evidence="4" id="KW-1185">Reference proteome</keyword>
<dbReference type="CDD" id="cd07041">
    <property type="entry name" value="STAS_RsbR_RsbS_like"/>
    <property type="match status" value="1"/>
</dbReference>
<dbReference type="InterPro" id="IPR051932">
    <property type="entry name" value="Bact_StressResp_Reg"/>
</dbReference>
<name>A0ABU9DAZ1_9PROT</name>
<dbReference type="EMBL" id="JBBPCO010000006">
    <property type="protein sequence ID" value="MEK8089608.1"/>
    <property type="molecule type" value="Genomic_DNA"/>
</dbReference>
<organism evidence="3 4">
    <name type="scientific">Thermithiobacillus plumbiphilus</name>
    <dbReference type="NCBI Taxonomy" id="1729899"/>
    <lineage>
        <taxon>Bacteria</taxon>
        <taxon>Pseudomonadati</taxon>
        <taxon>Pseudomonadota</taxon>
        <taxon>Acidithiobacillia</taxon>
        <taxon>Acidithiobacillales</taxon>
        <taxon>Thermithiobacillaceae</taxon>
        <taxon>Thermithiobacillus</taxon>
    </lineage>
</organism>
<accession>A0ABU9DAZ1</accession>
<evidence type="ECO:0000313" key="4">
    <source>
        <dbReference type="Proteomes" id="UP001446205"/>
    </source>
</evidence>
<evidence type="ECO:0000259" key="2">
    <source>
        <dbReference type="PROSITE" id="PS50801"/>
    </source>
</evidence>
<protein>
    <submittedName>
        <fullName evidence="3">STAS domain-containing protein</fullName>
    </submittedName>
</protein>
<gene>
    <name evidence="3" type="ORF">WOB96_07495</name>
</gene>
<dbReference type="PANTHER" id="PTHR33745">
    <property type="entry name" value="RSBT ANTAGONIST PROTEIN RSBS-RELATED"/>
    <property type="match status" value="1"/>
</dbReference>
<dbReference type="PANTHER" id="PTHR33745:SF3">
    <property type="entry name" value="RSBT CO-ANTAGONIST PROTEIN RSBRC"/>
    <property type="match status" value="1"/>
</dbReference>
<dbReference type="InterPro" id="IPR002645">
    <property type="entry name" value="STAS_dom"/>
</dbReference>